<evidence type="ECO:0000313" key="2">
    <source>
        <dbReference type="Proteomes" id="UP000765509"/>
    </source>
</evidence>
<gene>
    <name evidence="1" type="ORF">O181_079669</name>
</gene>
<reference evidence="1" key="1">
    <citation type="submission" date="2021-03" db="EMBL/GenBank/DDBJ databases">
        <title>Draft genome sequence of rust myrtle Austropuccinia psidii MF-1, a brazilian biotype.</title>
        <authorList>
            <person name="Quecine M.C."/>
            <person name="Pachon D.M.R."/>
            <person name="Bonatelli M.L."/>
            <person name="Correr F.H."/>
            <person name="Franceschini L.M."/>
            <person name="Leite T.F."/>
            <person name="Margarido G.R.A."/>
            <person name="Almeida C.A."/>
            <person name="Ferrarezi J.A."/>
            <person name="Labate C.A."/>
        </authorList>
    </citation>
    <scope>NUCLEOTIDE SEQUENCE</scope>
    <source>
        <strain evidence="1">MF-1</strain>
    </source>
</reference>
<accession>A0A9Q3FIX7</accession>
<organism evidence="1 2">
    <name type="scientific">Austropuccinia psidii MF-1</name>
    <dbReference type="NCBI Taxonomy" id="1389203"/>
    <lineage>
        <taxon>Eukaryota</taxon>
        <taxon>Fungi</taxon>
        <taxon>Dikarya</taxon>
        <taxon>Basidiomycota</taxon>
        <taxon>Pucciniomycotina</taxon>
        <taxon>Pucciniomycetes</taxon>
        <taxon>Pucciniales</taxon>
        <taxon>Sphaerophragmiaceae</taxon>
        <taxon>Austropuccinia</taxon>
    </lineage>
</organism>
<protein>
    <submittedName>
        <fullName evidence="1">Uncharacterized protein</fullName>
    </submittedName>
</protein>
<comment type="caution">
    <text evidence="1">The sequence shown here is derived from an EMBL/GenBank/DDBJ whole genome shotgun (WGS) entry which is preliminary data.</text>
</comment>
<dbReference type="Proteomes" id="UP000765509">
    <property type="component" value="Unassembled WGS sequence"/>
</dbReference>
<evidence type="ECO:0000313" key="1">
    <source>
        <dbReference type="EMBL" id="MBW0539954.1"/>
    </source>
</evidence>
<proteinExistence type="predicted"/>
<sequence length="300" mass="36198">MQLFCKNDLKKSDKARLELKEDIQSSINNISLKNESPRHSTPILDRNVLKVNNDLHHTILSNVELETACNFKDIPRLEEWETFSGEGEYNHMEFMKTIDMFKEDFSIPDEYISAILHPLFTKSEKKWYYKTKQDHGKHSWPWWKEQIISKWVNDSWRFKMEHSFEESIFKIERDRPMSWFLKQIDRLTALHPDMSETMIHERILRKCGGYHEHAIRSRFIEPLSTEYSINAMEDITTRTKIGRNGYKPPIDNKKVHFIWPILVQNRQELMRYQLKKRITQRQTVRYLYMKVTLSSLKKNN</sequence>
<keyword evidence="2" id="KW-1185">Reference proteome</keyword>
<dbReference type="EMBL" id="AVOT02044601">
    <property type="protein sequence ID" value="MBW0539954.1"/>
    <property type="molecule type" value="Genomic_DNA"/>
</dbReference>
<dbReference type="AlphaFoldDB" id="A0A9Q3FIX7"/>
<dbReference type="OrthoDB" id="2506710at2759"/>
<name>A0A9Q3FIX7_9BASI</name>